<dbReference type="AlphaFoldDB" id="A0A3M9MUK0"/>
<feature type="compositionally biased region" description="Gly residues" evidence="1">
    <location>
        <begin position="233"/>
        <end position="249"/>
    </location>
</feature>
<feature type="compositionally biased region" description="Polar residues" evidence="1">
    <location>
        <begin position="12"/>
        <end position="24"/>
    </location>
</feature>
<dbReference type="RefSeq" id="WP_123126261.1">
    <property type="nucleotide sequence ID" value="NZ_RJJD01000003.1"/>
</dbReference>
<protein>
    <submittedName>
        <fullName evidence="2">Uncharacterized protein</fullName>
    </submittedName>
</protein>
<feature type="compositionally biased region" description="Basic and acidic residues" evidence="1">
    <location>
        <begin position="143"/>
        <end position="160"/>
    </location>
</feature>
<reference evidence="2 3" key="1">
    <citation type="submission" date="2018-11" db="EMBL/GenBank/DDBJ databases">
        <title>Rufibacter latericius sp. nov., isolated from water in Baiyang Lake.</title>
        <authorList>
            <person name="Yang Y."/>
        </authorList>
    </citation>
    <scope>NUCLEOTIDE SEQUENCE [LARGE SCALE GENOMIC DNA]</scope>
    <source>
        <strain evidence="2 3">R-22-1c-1</strain>
    </source>
</reference>
<comment type="caution">
    <text evidence="2">The sequence shown here is derived from an EMBL/GenBank/DDBJ whole genome shotgun (WGS) entry which is preliminary data.</text>
</comment>
<keyword evidence="3" id="KW-1185">Reference proteome</keyword>
<name>A0A3M9MUK0_9BACT</name>
<feature type="compositionally biased region" description="Low complexity" evidence="1">
    <location>
        <begin position="250"/>
        <end position="261"/>
    </location>
</feature>
<organism evidence="2 3">
    <name type="scientific">Rufibacter latericius</name>
    <dbReference type="NCBI Taxonomy" id="2487040"/>
    <lineage>
        <taxon>Bacteria</taxon>
        <taxon>Pseudomonadati</taxon>
        <taxon>Bacteroidota</taxon>
        <taxon>Cytophagia</taxon>
        <taxon>Cytophagales</taxon>
        <taxon>Hymenobacteraceae</taxon>
        <taxon>Rufibacter</taxon>
    </lineage>
</organism>
<dbReference type="EMBL" id="RJJD01000003">
    <property type="protein sequence ID" value="RNI29201.1"/>
    <property type="molecule type" value="Genomic_DNA"/>
</dbReference>
<evidence type="ECO:0000256" key="1">
    <source>
        <dbReference type="SAM" id="MobiDB-lite"/>
    </source>
</evidence>
<dbReference type="OrthoDB" id="854110at2"/>
<proteinExistence type="predicted"/>
<feature type="region of interest" description="Disordered" evidence="1">
    <location>
        <begin position="138"/>
        <end position="181"/>
    </location>
</feature>
<dbReference type="Proteomes" id="UP000272117">
    <property type="component" value="Unassembled WGS sequence"/>
</dbReference>
<accession>A0A3M9MUK0</accession>
<feature type="region of interest" description="Disordered" evidence="1">
    <location>
        <begin position="228"/>
        <end position="269"/>
    </location>
</feature>
<evidence type="ECO:0000313" key="3">
    <source>
        <dbReference type="Proteomes" id="UP000272117"/>
    </source>
</evidence>
<feature type="region of interest" description="Disordered" evidence="1">
    <location>
        <begin position="51"/>
        <end position="120"/>
    </location>
</feature>
<feature type="region of interest" description="Disordered" evidence="1">
    <location>
        <begin position="1"/>
        <end position="36"/>
    </location>
</feature>
<sequence>MNRDNRDWNDYGQHQNRHQNYQPHQNERPGRDMSHDNQHLHRYAHHQQNPYGQHQYDHHQERSYGNSTQYRTDRNGHHPYQSNYSHDQDRFGQTYQDDFRNDPTLPRGGEDDDLMGNIRQGYGISSFDGISDRFNTLNSEQRYGSHQDEQAYYSGDRDGYNRSQFGGGLGESGLHSDRGIPNYGIRSYSERYGSGMGSSYGGTNYGGGQGYTGGHQGGTWGNNSYGTNSGNLTGYGPGGESTYGGGMGSTGDTSSSQNSSRGRNELGGF</sequence>
<evidence type="ECO:0000313" key="2">
    <source>
        <dbReference type="EMBL" id="RNI29201.1"/>
    </source>
</evidence>
<gene>
    <name evidence="2" type="ORF">EFB08_07200</name>
</gene>
<feature type="compositionally biased region" description="Polar residues" evidence="1">
    <location>
        <begin position="80"/>
        <end position="96"/>
    </location>
</feature>
<feature type="compositionally biased region" description="Basic and acidic residues" evidence="1">
    <location>
        <begin position="25"/>
        <end position="36"/>
    </location>
</feature>